<gene>
    <name evidence="13" type="ORF">D9757_008924</name>
</gene>
<evidence type="ECO:0000256" key="5">
    <source>
        <dbReference type="ARBA" id="ARBA00022692"/>
    </source>
</evidence>
<keyword evidence="11" id="KW-0472">Membrane</keyword>
<evidence type="ECO:0000256" key="7">
    <source>
        <dbReference type="ARBA" id="ARBA00022927"/>
    </source>
</evidence>
<dbReference type="Proteomes" id="UP000518752">
    <property type="component" value="Unassembled WGS sequence"/>
</dbReference>
<comment type="caution">
    <text evidence="13">The sequence shown here is derived from an EMBL/GenBank/DDBJ whole genome shotgun (WGS) entry which is preliminary data.</text>
</comment>
<evidence type="ECO:0000256" key="10">
    <source>
        <dbReference type="ARBA" id="ARBA00023128"/>
    </source>
</evidence>
<evidence type="ECO:0000256" key="9">
    <source>
        <dbReference type="ARBA" id="ARBA00023010"/>
    </source>
</evidence>
<keyword evidence="9" id="KW-0811">Translocation</keyword>
<accession>A0A8H5HFG3</accession>
<dbReference type="OrthoDB" id="5598305at2759"/>
<keyword evidence="4" id="KW-0813">Transport</keyword>
<dbReference type="EMBL" id="JAACJN010000054">
    <property type="protein sequence ID" value="KAF5382278.1"/>
    <property type="molecule type" value="Genomic_DNA"/>
</dbReference>
<evidence type="ECO:0000256" key="6">
    <source>
        <dbReference type="ARBA" id="ARBA00022792"/>
    </source>
</evidence>
<protein>
    <recommendedName>
        <fullName evidence="3">Mitochondrial import inner membrane translocase subunit TIM54</fullName>
    </recommendedName>
</protein>
<evidence type="ECO:0000256" key="8">
    <source>
        <dbReference type="ARBA" id="ARBA00022989"/>
    </source>
</evidence>
<sequence length="462" mass="51981">MSKKSGLASALQYTGIPPSLLSKRPSLPSRNWLIFLGLTSSLISAYVYDRTECRRLKELYIQSVKAEGEGFSWIHGGEAGKDAHLAWPRKLTVYGAKWPGDEDYDQPMKYFRRYIKPIFVAAAIDYDMVTGKLHGDIANRSNMPPAYYSPSQLSREALALASGTVIIGRATLKEYLSGVARGYNEPYLVNGRKNWGDEAREEKVRQSLSDDVFDLDEPSASQADTPAVIYSRSSSTPIPPLPPLLLVPFTNYLGFVQIPYMLLDFFYKRRHVREGGEAALKAVWGVTRGWEGPENANTQSVPPAPPPPQGGDLDFALETESYYRSYLFSPLSSPSPSEKSPIGSTQKARDRYYAELPARLWVAREFNRRGDSFEDDLHSSPSVAEIKPEWKAAWDKAKSSFYSDANKPPLSEVELRLERFEKEKKWSALEKGWDVVRPERGCLWDRSLGRQEVVKVFIDGGV</sequence>
<evidence type="ECO:0000256" key="1">
    <source>
        <dbReference type="ARBA" id="ARBA00004434"/>
    </source>
</evidence>
<keyword evidence="8" id="KW-1133">Transmembrane helix</keyword>
<reference evidence="13 14" key="1">
    <citation type="journal article" date="2020" name="ISME J.">
        <title>Uncovering the hidden diversity of litter-decomposition mechanisms in mushroom-forming fungi.</title>
        <authorList>
            <person name="Floudas D."/>
            <person name="Bentzer J."/>
            <person name="Ahren D."/>
            <person name="Johansson T."/>
            <person name="Persson P."/>
            <person name="Tunlid A."/>
        </authorList>
    </citation>
    <scope>NUCLEOTIDE SEQUENCE [LARGE SCALE GENOMIC DNA]</scope>
    <source>
        <strain evidence="13 14">CBS 406.79</strain>
    </source>
</reference>
<evidence type="ECO:0000256" key="12">
    <source>
        <dbReference type="SAM" id="MobiDB-lite"/>
    </source>
</evidence>
<keyword evidence="5" id="KW-0812">Transmembrane</keyword>
<dbReference type="Pfam" id="PF11711">
    <property type="entry name" value="Tim54"/>
    <property type="match status" value="1"/>
</dbReference>
<keyword evidence="10" id="KW-0496">Mitochondrion</keyword>
<name>A0A8H5HFG3_9AGAR</name>
<keyword evidence="14" id="KW-1185">Reference proteome</keyword>
<comment type="similarity">
    <text evidence="2">Belongs to the TIM54 family.</text>
</comment>
<comment type="subcellular location">
    <subcellularLocation>
        <location evidence="1">Mitochondrion inner membrane</location>
        <topology evidence="1">Single-pass membrane protein</topology>
    </subcellularLocation>
</comment>
<feature type="region of interest" description="Disordered" evidence="12">
    <location>
        <begin position="294"/>
        <end position="314"/>
    </location>
</feature>
<dbReference type="AlphaFoldDB" id="A0A8H5HFG3"/>
<keyword evidence="7" id="KW-0653">Protein transport</keyword>
<evidence type="ECO:0000313" key="13">
    <source>
        <dbReference type="EMBL" id="KAF5382278.1"/>
    </source>
</evidence>
<evidence type="ECO:0000313" key="14">
    <source>
        <dbReference type="Proteomes" id="UP000518752"/>
    </source>
</evidence>
<organism evidence="13 14">
    <name type="scientific">Collybiopsis confluens</name>
    <dbReference type="NCBI Taxonomy" id="2823264"/>
    <lineage>
        <taxon>Eukaryota</taxon>
        <taxon>Fungi</taxon>
        <taxon>Dikarya</taxon>
        <taxon>Basidiomycota</taxon>
        <taxon>Agaricomycotina</taxon>
        <taxon>Agaricomycetes</taxon>
        <taxon>Agaricomycetidae</taxon>
        <taxon>Agaricales</taxon>
        <taxon>Marasmiineae</taxon>
        <taxon>Omphalotaceae</taxon>
        <taxon>Collybiopsis</taxon>
    </lineage>
</organism>
<evidence type="ECO:0000256" key="2">
    <source>
        <dbReference type="ARBA" id="ARBA00006355"/>
    </source>
</evidence>
<dbReference type="GO" id="GO:0005743">
    <property type="term" value="C:mitochondrial inner membrane"/>
    <property type="evidence" value="ECO:0007669"/>
    <property type="project" value="UniProtKB-SubCell"/>
</dbReference>
<dbReference type="GO" id="GO:0015031">
    <property type="term" value="P:protein transport"/>
    <property type="evidence" value="ECO:0007669"/>
    <property type="project" value="UniProtKB-KW"/>
</dbReference>
<evidence type="ECO:0000256" key="3">
    <source>
        <dbReference type="ARBA" id="ARBA00020796"/>
    </source>
</evidence>
<dbReference type="InterPro" id="IPR021056">
    <property type="entry name" value="Mt_import_IM_translocase_Tim54"/>
</dbReference>
<keyword evidence="6" id="KW-0999">Mitochondrion inner membrane</keyword>
<proteinExistence type="inferred from homology"/>
<evidence type="ECO:0000256" key="4">
    <source>
        <dbReference type="ARBA" id="ARBA00022448"/>
    </source>
</evidence>
<evidence type="ECO:0000256" key="11">
    <source>
        <dbReference type="ARBA" id="ARBA00023136"/>
    </source>
</evidence>